<dbReference type="GO" id="GO:0004553">
    <property type="term" value="F:hydrolase activity, hydrolyzing O-glycosyl compounds"/>
    <property type="evidence" value="ECO:0007669"/>
    <property type="project" value="InterPro"/>
</dbReference>
<evidence type="ECO:0000313" key="8">
    <source>
        <dbReference type="EMBL" id="MBE5919441.1"/>
    </source>
</evidence>
<dbReference type="SUPFAM" id="SSF49899">
    <property type="entry name" value="Concanavalin A-like lectins/glucanases"/>
    <property type="match status" value="1"/>
</dbReference>
<sequence>MTTAHNPILKGFYPDPSVCRVGDDFYIVCSSFVYAPGVPIFHSKDLAHWEQIGHVLHNESQLPVSGEISRGIFAPTIREHNGTFYMITTNVSHGGNFIVTAKDPAGPWSEPYYLGEDAPGIDPSLFFDDDGKCYYVGTRPNPEGVRYNGDWEIWVQELDLNTMKLTGESMAIWKGAVKDVIWPEGPHLYKKDGYYYLIHAEGGTGPEHAISVARSKELFKWFEGCPRNPIFSHRNLGKDYPIIYAGHGDLVDDKNGNYYIVMLASRPCKKHCSIGRETFLAKVEWEDGWPVINPGIGKLTDDVEVPFEEHPFPQENDWSDTLHFFTEKLDDRLVGIEKRNEEIYSLTERPGFMRLHTRKERIEDTCYPSYLGLRQKDYAFKVSTRVEFNPVNENECGGLVLFQNHANHLVVEIVKRNGALELQVRTVIKGEEEVIASTLLHNPTAEIEIKAKNQSASVWLIRGNNYILVKDDVDLIPYTTEEAGGFVGCTVGMYTSSNGEESNNNCDFSWLSVTELE</sequence>
<dbReference type="SUPFAM" id="SSF75005">
    <property type="entry name" value="Arabinanase/levansucrase/invertase"/>
    <property type="match status" value="1"/>
</dbReference>
<name>A0A927YQH0_9FIRM</name>
<evidence type="ECO:0000256" key="1">
    <source>
        <dbReference type="ARBA" id="ARBA00009865"/>
    </source>
</evidence>
<feature type="domain" description="Beta-xylosidase C-terminal Concanavalin A-like" evidence="7">
    <location>
        <begin position="323"/>
        <end position="513"/>
    </location>
</feature>
<protein>
    <submittedName>
        <fullName evidence="8">Glycoside hydrolase family 43 protein</fullName>
    </submittedName>
</protein>
<keyword evidence="2 6" id="KW-0378">Hydrolase</keyword>
<evidence type="ECO:0000256" key="2">
    <source>
        <dbReference type="ARBA" id="ARBA00022801"/>
    </source>
</evidence>
<dbReference type="InterPro" id="IPR006710">
    <property type="entry name" value="Glyco_hydro_43"/>
</dbReference>
<dbReference type="AlphaFoldDB" id="A0A927YQH0"/>
<dbReference type="Pfam" id="PF17851">
    <property type="entry name" value="GH43_C2"/>
    <property type="match status" value="1"/>
</dbReference>
<dbReference type="InterPro" id="IPR023296">
    <property type="entry name" value="Glyco_hydro_beta-prop_sf"/>
</dbReference>
<dbReference type="Gene3D" id="2.60.120.200">
    <property type="match status" value="1"/>
</dbReference>
<evidence type="ECO:0000256" key="5">
    <source>
        <dbReference type="PIRSR" id="PIRSR606710-2"/>
    </source>
</evidence>
<evidence type="ECO:0000256" key="3">
    <source>
        <dbReference type="ARBA" id="ARBA00023295"/>
    </source>
</evidence>
<reference evidence="8" key="1">
    <citation type="submission" date="2019-04" db="EMBL/GenBank/DDBJ databases">
        <title>Evolution of Biomass-Degrading Anaerobic Consortia Revealed by Metagenomics.</title>
        <authorList>
            <person name="Peng X."/>
        </authorList>
    </citation>
    <scope>NUCLEOTIDE SEQUENCE</scope>
    <source>
        <strain evidence="8">SIG311</strain>
    </source>
</reference>
<dbReference type="InterPro" id="IPR041542">
    <property type="entry name" value="GH43_C2"/>
</dbReference>
<dbReference type="Pfam" id="PF04616">
    <property type="entry name" value="Glyco_hydro_43"/>
    <property type="match status" value="1"/>
</dbReference>
<dbReference type="GO" id="GO:0005975">
    <property type="term" value="P:carbohydrate metabolic process"/>
    <property type="evidence" value="ECO:0007669"/>
    <property type="project" value="InterPro"/>
</dbReference>
<evidence type="ECO:0000256" key="4">
    <source>
        <dbReference type="PIRSR" id="PIRSR606710-1"/>
    </source>
</evidence>
<keyword evidence="3 6" id="KW-0326">Glycosidase</keyword>
<feature type="active site" description="Proton acceptor" evidence="4">
    <location>
        <position position="15"/>
    </location>
</feature>
<dbReference type="Proteomes" id="UP000766246">
    <property type="component" value="Unassembled WGS sequence"/>
</dbReference>
<evidence type="ECO:0000259" key="7">
    <source>
        <dbReference type="Pfam" id="PF17851"/>
    </source>
</evidence>
<dbReference type="InterPro" id="IPR051795">
    <property type="entry name" value="Glycosyl_Hydrlase_43"/>
</dbReference>
<dbReference type="EMBL" id="SVER01000013">
    <property type="protein sequence ID" value="MBE5919441.1"/>
    <property type="molecule type" value="Genomic_DNA"/>
</dbReference>
<dbReference type="Gene3D" id="2.115.10.20">
    <property type="entry name" value="Glycosyl hydrolase domain, family 43"/>
    <property type="match status" value="1"/>
</dbReference>
<evidence type="ECO:0000256" key="6">
    <source>
        <dbReference type="RuleBase" id="RU361187"/>
    </source>
</evidence>
<organism evidence="8 9">
    <name type="scientific">Pseudobutyrivibrio ruminis</name>
    <dbReference type="NCBI Taxonomy" id="46206"/>
    <lineage>
        <taxon>Bacteria</taxon>
        <taxon>Bacillati</taxon>
        <taxon>Bacillota</taxon>
        <taxon>Clostridia</taxon>
        <taxon>Lachnospirales</taxon>
        <taxon>Lachnospiraceae</taxon>
        <taxon>Pseudobutyrivibrio</taxon>
    </lineage>
</organism>
<gene>
    <name evidence="8" type="ORF">E7272_06295</name>
</gene>
<feature type="site" description="Important for catalytic activity, responsible for pKa modulation of the active site Glu and correct orientation of both the proton donor and substrate" evidence="5">
    <location>
        <position position="122"/>
    </location>
</feature>
<dbReference type="PANTHER" id="PTHR42812:SF12">
    <property type="entry name" value="BETA-XYLOSIDASE-RELATED"/>
    <property type="match status" value="1"/>
</dbReference>
<accession>A0A927YQH0</accession>
<comment type="caution">
    <text evidence="8">The sequence shown here is derived from an EMBL/GenBank/DDBJ whole genome shotgun (WGS) entry which is preliminary data.</text>
</comment>
<dbReference type="CDD" id="cd18617">
    <property type="entry name" value="GH43_XynB-like"/>
    <property type="match status" value="1"/>
</dbReference>
<evidence type="ECO:0000313" key="9">
    <source>
        <dbReference type="Proteomes" id="UP000766246"/>
    </source>
</evidence>
<dbReference type="InterPro" id="IPR013320">
    <property type="entry name" value="ConA-like_dom_sf"/>
</dbReference>
<proteinExistence type="inferred from homology"/>
<dbReference type="PANTHER" id="PTHR42812">
    <property type="entry name" value="BETA-XYLOSIDASE"/>
    <property type="match status" value="1"/>
</dbReference>
<comment type="similarity">
    <text evidence="1 6">Belongs to the glycosyl hydrolase 43 family.</text>
</comment>
<feature type="active site" description="Proton donor" evidence="4">
    <location>
        <position position="184"/>
    </location>
</feature>